<sequence>MPRISVEVMADDQSDGELVSRLITANLNAHGFDDVTNVACPTHNDQEEEVVEAMHNLNPSLFQYEVSIDVSLFDNEPALAGADQPGEDEFPDPDDESEPDDRDPLED</sequence>
<proteinExistence type="predicted"/>
<organism evidence="2 3">
    <name type="scientific">Ralstonia phage RP12</name>
    <dbReference type="NCBI Taxonomy" id="1923889"/>
    <lineage>
        <taxon>Viruses</taxon>
        <taxon>Duplodnaviria</taxon>
        <taxon>Heunggongvirae</taxon>
        <taxon>Uroviricota</taxon>
        <taxon>Caudoviricetes</taxon>
        <taxon>Chimalliviridae</taxon>
        <taxon>Ripduovirus</taxon>
        <taxon>Ripduovirus RP12</taxon>
    </lineage>
</organism>
<reference evidence="2 3" key="1">
    <citation type="submission" date="2016-12" db="EMBL/GenBank/DDBJ databases">
        <title>Characterization of two jumbo phages RP12 and RP31 infecting the phytopathogen Ralstonia solanacearum.</title>
        <authorList>
            <person name="Kawasaki T."/>
            <person name="Yoshikawa G."/>
            <person name="Ogata H."/>
            <person name="Yamada T."/>
        </authorList>
    </citation>
    <scope>NUCLEOTIDE SEQUENCE [LARGE SCALE GENOMIC DNA]</scope>
    <source>
        <strain evidence="2 3">RP12</strain>
    </source>
</reference>
<dbReference type="Proteomes" id="UP000222831">
    <property type="component" value="Segment"/>
</dbReference>
<dbReference type="EMBL" id="AP017924">
    <property type="protein sequence ID" value="BAW19158.1"/>
    <property type="molecule type" value="Genomic_DNA"/>
</dbReference>
<evidence type="ECO:0000313" key="3">
    <source>
        <dbReference type="Proteomes" id="UP000222831"/>
    </source>
</evidence>
<name>A0A1L7N106_9CAUD</name>
<keyword evidence="3" id="KW-1185">Reference proteome</keyword>
<dbReference type="GeneID" id="40074579"/>
<feature type="region of interest" description="Disordered" evidence="1">
    <location>
        <begin position="75"/>
        <end position="107"/>
    </location>
</feature>
<dbReference type="KEGG" id="vg:40074579"/>
<dbReference type="RefSeq" id="YP_009598877.1">
    <property type="nucleotide sequence ID" value="NC_041911.1"/>
</dbReference>
<evidence type="ECO:0000256" key="1">
    <source>
        <dbReference type="SAM" id="MobiDB-lite"/>
    </source>
</evidence>
<accession>A0A1L7N106</accession>
<protein>
    <submittedName>
        <fullName evidence="2">Uncharacterized protein</fullName>
    </submittedName>
</protein>
<feature type="compositionally biased region" description="Acidic residues" evidence="1">
    <location>
        <begin position="85"/>
        <end position="107"/>
    </location>
</feature>
<evidence type="ECO:0000313" key="2">
    <source>
        <dbReference type="EMBL" id="BAW19158.1"/>
    </source>
</evidence>